<gene>
    <name evidence="7" type="ORF">UFOPK1874_00358</name>
</gene>
<dbReference type="InterPro" id="IPR031322">
    <property type="entry name" value="Shikimate/glucono_kinase"/>
</dbReference>
<evidence type="ECO:0000256" key="6">
    <source>
        <dbReference type="ARBA" id="ARBA00023141"/>
    </source>
</evidence>
<reference evidence="7" key="1">
    <citation type="submission" date="2020-05" db="EMBL/GenBank/DDBJ databases">
        <authorList>
            <person name="Chiriac C."/>
            <person name="Salcher M."/>
            <person name="Ghai R."/>
            <person name="Kavagutti S V."/>
        </authorList>
    </citation>
    <scope>NUCLEOTIDE SEQUENCE</scope>
</reference>
<keyword evidence="2" id="KW-0808">Transferase</keyword>
<evidence type="ECO:0000256" key="1">
    <source>
        <dbReference type="ARBA" id="ARBA00022605"/>
    </source>
</evidence>
<dbReference type="PANTHER" id="PTHR21087:SF16">
    <property type="entry name" value="SHIKIMATE KINASE 1, CHLOROPLASTIC"/>
    <property type="match status" value="1"/>
</dbReference>
<sequence length="187" mass="20003">MTPNRLTIVLIGLMGTGKSTVARTLATHYGLECLDTDKLVEARAGKSVRQIFADDGEPTFRDIESDVLADCLRSPNGAVIAGAGGVVVRDANRELINDARSTSGVLVVWLHARPEVLAVRTTKGGHRPLLDEDREGTLVRLSDERAPMYSAVADIVVDVSDRSQESVCTLLIDAIDEAVKYGDGSNG</sequence>
<evidence type="ECO:0000256" key="5">
    <source>
        <dbReference type="ARBA" id="ARBA00022840"/>
    </source>
</evidence>
<protein>
    <submittedName>
        <fullName evidence="7">Unannotated protein</fullName>
    </submittedName>
</protein>
<dbReference type="AlphaFoldDB" id="A0A6J6H8H4"/>
<evidence type="ECO:0000256" key="3">
    <source>
        <dbReference type="ARBA" id="ARBA00022741"/>
    </source>
</evidence>
<dbReference type="GO" id="GO:0009073">
    <property type="term" value="P:aromatic amino acid family biosynthetic process"/>
    <property type="evidence" value="ECO:0007669"/>
    <property type="project" value="UniProtKB-KW"/>
</dbReference>
<dbReference type="GO" id="GO:0005524">
    <property type="term" value="F:ATP binding"/>
    <property type="evidence" value="ECO:0007669"/>
    <property type="project" value="UniProtKB-KW"/>
</dbReference>
<dbReference type="CDD" id="cd00464">
    <property type="entry name" value="SK"/>
    <property type="match status" value="1"/>
</dbReference>
<dbReference type="HAMAP" id="MF_00109">
    <property type="entry name" value="Shikimate_kinase"/>
    <property type="match status" value="1"/>
</dbReference>
<keyword evidence="4" id="KW-0418">Kinase</keyword>
<dbReference type="Pfam" id="PF01202">
    <property type="entry name" value="SKI"/>
    <property type="match status" value="1"/>
</dbReference>
<dbReference type="PRINTS" id="PR01100">
    <property type="entry name" value="SHIKIMTKNASE"/>
</dbReference>
<keyword evidence="6" id="KW-0057">Aromatic amino acid biosynthesis</keyword>
<proteinExistence type="inferred from homology"/>
<dbReference type="GO" id="GO:0004765">
    <property type="term" value="F:shikimate kinase activity"/>
    <property type="evidence" value="ECO:0007669"/>
    <property type="project" value="TreeGrafter"/>
</dbReference>
<keyword evidence="5" id="KW-0067">ATP-binding</keyword>
<dbReference type="GO" id="GO:0005829">
    <property type="term" value="C:cytosol"/>
    <property type="evidence" value="ECO:0007669"/>
    <property type="project" value="TreeGrafter"/>
</dbReference>
<accession>A0A6J6H8H4</accession>
<dbReference type="SUPFAM" id="SSF52540">
    <property type="entry name" value="P-loop containing nucleoside triphosphate hydrolases"/>
    <property type="match status" value="1"/>
</dbReference>
<name>A0A6J6H8H4_9ZZZZ</name>
<dbReference type="EMBL" id="CAEZUX010000023">
    <property type="protein sequence ID" value="CAB4610002.1"/>
    <property type="molecule type" value="Genomic_DNA"/>
</dbReference>
<dbReference type="GO" id="GO:0008652">
    <property type="term" value="P:amino acid biosynthetic process"/>
    <property type="evidence" value="ECO:0007669"/>
    <property type="project" value="UniProtKB-KW"/>
</dbReference>
<organism evidence="7">
    <name type="scientific">freshwater metagenome</name>
    <dbReference type="NCBI Taxonomy" id="449393"/>
    <lineage>
        <taxon>unclassified sequences</taxon>
        <taxon>metagenomes</taxon>
        <taxon>ecological metagenomes</taxon>
    </lineage>
</organism>
<dbReference type="PANTHER" id="PTHR21087">
    <property type="entry name" value="SHIKIMATE KINASE"/>
    <property type="match status" value="1"/>
</dbReference>
<evidence type="ECO:0000256" key="2">
    <source>
        <dbReference type="ARBA" id="ARBA00022679"/>
    </source>
</evidence>
<keyword evidence="3" id="KW-0547">Nucleotide-binding</keyword>
<dbReference type="InterPro" id="IPR027417">
    <property type="entry name" value="P-loop_NTPase"/>
</dbReference>
<dbReference type="InterPro" id="IPR000623">
    <property type="entry name" value="Shikimate_kinase/TSH1"/>
</dbReference>
<keyword evidence="1" id="KW-0028">Amino-acid biosynthesis</keyword>
<dbReference type="Gene3D" id="3.40.50.300">
    <property type="entry name" value="P-loop containing nucleotide triphosphate hydrolases"/>
    <property type="match status" value="1"/>
</dbReference>
<evidence type="ECO:0000313" key="7">
    <source>
        <dbReference type="EMBL" id="CAB4610002.1"/>
    </source>
</evidence>
<evidence type="ECO:0000256" key="4">
    <source>
        <dbReference type="ARBA" id="ARBA00022777"/>
    </source>
</evidence>